<evidence type="ECO:0000256" key="1">
    <source>
        <dbReference type="SAM" id="MobiDB-lite"/>
    </source>
</evidence>
<comment type="caution">
    <text evidence="4">The sequence shown here is derived from an EMBL/GenBank/DDBJ whole genome shotgun (WGS) entry which is preliminary data.</text>
</comment>
<sequence>MSRTRKILSWVFGIFLLLVVVIVVLIATFDWNRLKPTINQKVSAELNRPFAIRGDLGVAWVRNREEPGWRSWVPWPQVHADDVMLGNPPSIPDVTMVHLQRVEATIAPLALLHQQIYLPWIKMQKPDARLVQTADKKNNWTFDLASSQNSDANAAPSAWSFRLDNILFDQGQVRYRDAVNKADVTVTINPLGKPVPYAQVAGGDDQQKGAGDFVFGWQANGTYNNQKLDGDGKIGGMLSLRSKTTPFPLQVDVRNGTTRVRIDGTLQDPLNLGGLDVRLRFAGDTLANLYGLTGVLLPDTPPYETDGHLIARFNEAKGPLFRYEKFNGHIGDSDIHGSLTYRQGKPRPTLTGELTSNQLRMEDLGPLIGVNSGKGSEKTQQAKAQRGEASSQPADRVLPHDKFDTKSWDVMDADVKFSGKRIEHSSKLPLSDLYTHLQLKNGDLLLDPLRFGMAGGSINSTIHLEGDRSPMRGRADLHARKLRLRQLFPDVTAMQNSLGQLNGDASLSGTGNSVADLLGTSNGELKLLMNDGLISRSLMEIAGLNVGNYVVGKLFGDDEVKINCAATDMNIRQGLATPKLFLLDTENAVINVTGNVNFANERMDLSINPESKGIRIITLRSPLYVRGTFKNPDAGVKAGPLIARGAAAVALGAVVAPAAALIALISPSDTDDNQCSNVLQQMKNQK</sequence>
<name>A0ABV2E2N3_9GAMM</name>
<gene>
    <name evidence="4" type="ORF">ABXV16_17485</name>
</gene>
<feature type="domain" description="AsmA" evidence="3">
    <location>
        <begin position="1"/>
        <end position="579"/>
    </location>
</feature>
<dbReference type="RefSeq" id="WP_137384898.1">
    <property type="nucleotide sequence ID" value="NZ_JBEWWF010000005.1"/>
</dbReference>
<dbReference type="Proteomes" id="UP001548992">
    <property type="component" value="Unassembled WGS sequence"/>
</dbReference>
<feature type="compositionally biased region" description="Polar residues" evidence="1">
    <location>
        <begin position="378"/>
        <end position="393"/>
    </location>
</feature>
<evidence type="ECO:0000259" key="3">
    <source>
        <dbReference type="Pfam" id="PF05170"/>
    </source>
</evidence>
<dbReference type="PANTHER" id="PTHR30441:SF9">
    <property type="entry name" value="ASMA FAMILY PROTEIN YHJG"/>
    <property type="match status" value="1"/>
</dbReference>
<organism evidence="4 5">
    <name type="scientific">Pantoea leporis</name>
    <dbReference type="NCBI Taxonomy" id="2933780"/>
    <lineage>
        <taxon>Bacteria</taxon>
        <taxon>Pseudomonadati</taxon>
        <taxon>Pseudomonadota</taxon>
        <taxon>Gammaproteobacteria</taxon>
        <taxon>Enterobacterales</taxon>
        <taxon>Erwiniaceae</taxon>
        <taxon>Pantoea</taxon>
    </lineage>
</organism>
<feature type="transmembrane region" description="Helical" evidence="2">
    <location>
        <begin position="7"/>
        <end position="29"/>
    </location>
</feature>
<keyword evidence="2" id="KW-1133">Transmembrane helix</keyword>
<accession>A0ABV2E2N3</accession>
<dbReference type="InterPro" id="IPR007844">
    <property type="entry name" value="AsmA"/>
</dbReference>
<keyword evidence="5" id="KW-1185">Reference proteome</keyword>
<feature type="region of interest" description="Disordered" evidence="1">
    <location>
        <begin position="369"/>
        <end position="399"/>
    </location>
</feature>
<keyword evidence="2" id="KW-0472">Membrane</keyword>
<dbReference type="PANTHER" id="PTHR30441">
    <property type="entry name" value="DUF748 DOMAIN-CONTAINING PROTEIN"/>
    <property type="match status" value="1"/>
</dbReference>
<dbReference type="InterPro" id="IPR052894">
    <property type="entry name" value="AsmA-related"/>
</dbReference>
<proteinExistence type="predicted"/>
<dbReference type="EMBL" id="JBEWWF010000005">
    <property type="protein sequence ID" value="MET3077550.1"/>
    <property type="molecule type" value="Genomic_DNA"/>
</dbReference>
<evidence type="ECO:0000256" key="2">
    <source>
        <dbReference type="SAM" id="Phobius"/>
    </source>
</evidence>
<evidence type="ECO:0000313" key="5">
    <source>
        <dbReference type="Proteomes" id="UP001548992"/>
    </source>
</evidence>
<evidence type="ECO:0000313" key="4">
    <source>
        <dbReference type="EMBL" id="MET3077550.1"/>
    </source>
</evidence>
<dbReference type="Pfam" id="PF05170">
    <property type="entry name" value="AsmA"/>
    <property type="match status" value="1"/>
</dbReference>
<reference evidence="4 5" key="1">
    <citation type="submission" date="2024-07" db="EMBL/GenBank/DDBJ databases">
        <title>Isolation, whole-genome sequencing, and annotation of five antibiotic-resistant bacteria from environmental samples.</title>
        <authorList>
            <person name="Bedore T."/>
            <person name="Hudson A.O."/>
            <person name="Kumar G."/>
        </authorList>
    </citation>
    <scope>NUCLEOTIDE SEQUENCE [LARGE SCALE GENOMIC DNA]</scope>
    <source>
        <strain evidence="4 5">RIT844</strain>
    </source>
</reference>
<keyword evidence="2" id="KW-0812">Transmembrane</keyword>
<protein>
    <submittedName>
        <fullName evidence="4">AsmA family protein</fullName>
    </submittedName>
</protein>